<sequence length="142" mass="15366">MAHKNDVDSQPGVLDQTRRHTSPLAPDCTHKLCVCHLSALPKDDDAYESAAGLRDMSTGTCQFRQRTLLRGCQGPVPCGRILNISRGQRVTLCGPSFLPRSGAHMPSLTVGVLQLLRPYGITQGFMGDCLDKLFLGGVTQSE</sequence>
<dbReference type="AlphaFoldDB" id="A0A8J4XV65"/>
<keyword evidence="3" id="KW-1185">Reference proteome</keyword>
<dbReference type="EMBL" id="JACEEZ010020275">
    <property type="protein sequence ID" value="KAG0714756.1"/>
    <property type="molecule type" value="Genomic_DNA"/>
</dbReference>
<dbReference type="Proteomes" id="UP000770661">
    <property type="component" value="Unassembled WGS sequence"/>
</dbReference>
<evidence type="ECO:0000313" key="2">
    <source>
        <dbReference type="EMBL" id="KAG0714756.1"/>
    </source>
</evidence>
<accession>A0A8J4XV65</accession>
<evidence type="ECO:0000256" key="1">
    <source>
        <dbReference type="SAM" id="MobiDB-lite"/>
    </source>
</evidence>
<proteinExistence type="predicted"/>
<feature type="region of interest" description="Disordered" evidence="1">
    <location>
        <begin position="1"/>
        <end position="20"/>
    </location>
</feature>
<organism evidence="2 3">
    <name type="scientific">Chionoecetes opilio</name>
    <name type="common">Atlantic snow crab</name>
    <name type="synonym">Cancer opilio</name>
    <dbReference type="NCBI Taxonomy" id="41210"/>
    <lineage>
        <taxon>Eukaryota</taxon>
        <taxon>Metazoa</taxon>
        <taxon>Ecdysozoa</taxon>
        <taxon>Arthropoda</taxon>
        <taxon>Crustacea</taxon>
        <taxon>Multicrustacea</taxon>
        <taxon>Malacostraca</taxon>
        <taxon>Eumalacostraca</taxon>
        <taxon>Eucarida</taxon>
        <taxon>Decapoda</taxon>
        <taxon>Pleocyemata</taxon>
        <taxon>Brachyura</taxon>
        <taxon>Eubrachyura</taxon>
        <taxon>Majoidea</taxon>
        <taxon>Majidae</taxon>
        <taxon>Chionoecetes</taxon>
    </lineage>
</organism>
<evidence type="ECO:0000313" key="3">
    <source>
        <dbReference type="Proteomes" id="UP000770661"/>
    </source>
</evidence>
<gene>
    <name evidence="2" type="ORF">GWK47_013525</name>
</gene>
<protein>
    <submittedName>
        <fullName evidence="2">Uncharacterized protein</fullName>
    </submittedName>
</protein>
<comment type="caution">
    <text evidence="2">The sequence shown here is derived from an EMBL/GenBank/DDBJ whole genome shotgun (WGS) entry which is preliminary data.</text>
</comment>
<reference evidence="2" key="1">
    <citation type="submission" date="2020-07" db="EMBL/GenBank/DDBJ databases">
        <title>The High-quality genome of the commercially important snow crab, Chionoecetes opilio.</title>
        <authorList>
            <person name="Jeong J.-H."/>
            <person name="Ryu S."/>
        </authorList>
    </citation>
    <scope>NUCLEOTIDE SEQUENCE</scope>
    <source>
        <strain evidence="2">MADBK_172401_WGS</strain>
        <tissue evidence="2">Digestive gland</tissue>
    </source>
</reference>
<name>A0A8J4XV65_CHIOP</name>